<accession>A0A2P6MWL8</accession>
<evidence type="ECO:0000256" key="1">
    <source>
        <dbReference type="SAM" id="MobiDB-lite"/>
    </source>
</evidence>
<dbReference type="Proteomes" id="UP000241769">
    <property type="component" value="Unassembled WGS sequence"/>
</dbReference>
<dbReference type="InterPro" id="IPR036397">
    <property type="entry name" value="RNaseH_sf"/>
</dbReference>
<feature type="region of interest" description="Disordered" evidence="1">
    <location>
        <begin position="1"/>
        <end position="51"/>
    </location>
</feature>
<feature type="compositionally biased region" description="Polar residues" evidence="1">
    <location>
        <begin position="65"/>
        <end position="75"/>
    </location>
</feature>
<dbReference type="GO" id="GO:0003676">
    <property type="term" value="F:nucleic acid binding"/>
    <property type="evidence" value="ECO:0007669"/>
    <property type="project" value="InterPro"/>
</dbReference>
<dbReference type="FunCoup" id="A0A2P6MWL8">
    <property type="interactions" value="544"/>
</dbReference>
<organism evidence="2 3">
    <name type="scientific">Planoprotostelium fungivorum</name>
    <dbReference type="NCBI Taxonomy" id="1890364"/>
    <lineage>
        <taxon>Eukaryota</taxon>
        <taxon>Amoebozoa</taxon>
        <taxon>Evosea</taxon>
        <taxon>Variosea</taxon>
        <taxon>Cavosteliida</taxon>
        <taxon>Cavosteliaceae</taxon>
        <taxon>Planoprotostelium</taxon>
    </lineage>
</organism>
<feature type="region of interest" description="Disordered" evidence="1">
    <location>
        <begin position="108"/>
        <end position="129"/>
    </location>
</feature>
<feature type="region of interest" description="Disordered" evidence="1">
    <location>
        <begin position="65"/>
        <end position="92"/>
    </location>
</feature>
<name>A0A2P6MWL8_9EUKA</name>
<reference evidence="2 3" key="1">
    <citation type="journal article" date="2018" name="Genome Biol. Evol.">
        <title>Multiple Roots of Fruiting Body Formation in Amoebozoa.</title>
        <authorList>
            <person name="Hillmann F."/>
            <person name="Forbes G."/>
            <person name="Novohradska S."/>
            <person name="Ferling I."/>
            <person name="Riege K."/>
            <person name="Groth M."/>
            <person name="Westermann M."/>
            <person name="Marz M."/>
            <person name="Spaller T."/>
            <person name="Winckler T."/>
            <person name="Schaap P."/>
            <person name="Glockner G."/>
        </authorList>
    </citation>
    <scope>NUCLEOTIDE SEQUENCE [LARGE SCALE GENOMIC DNA]</scope>
    <source>
        <strain evidence="2 3">Jena</strain>
    </source>
</reference>
<evidence type="ECO:0000313" key="3">
    <source>
        <dbReference type="Proteomes" id="UP000241769"/>
    </source>
</evidence>
<evidence type="ECO:0000313" key="2">
    <source>
        <dbReference type="EMBL" id="PRP76095.1"/>
    </source>
</evidence>
<protein>
    <submittedName>
        <fullName evidence="2">Uncharacterized protein</fullName>
    </submittedName>
</protein>
<dbReference type="AlphaFoldDB" id="A0A2P6MWL8"/>
<dbReference type="EMBL" id="MDYQ01000352">
    <property type="protein sequence ID" value="PRP76095.1"/>
    <property type="molecule type" value="Genomic_DNA"/>
</dbReference>
<feature type="compositionally biased region" description="Basic and acidic residues" evidence="1">
    <location>
        <begin position="108"/>
        <end position="127"/>
    </location>
</feature>
<dbReference type="InParanoid" id="A0A2P6MWL8"/>
<dbReference type="Gene3D" id="3.30.420.10">
    <property type="entry name" value="Ribonuclease H-like superfamily/Ribonuclease H"/>
    <property type="match status" value="1"/>
</dbReference>
<keyword evidence="3" id="KW-1185">Reference proteome</keyword>
<proteinExistence type="predicted"/>
<comment type="caution">
    <text evidence="2">The sequence shown here is derived from an EMBL/GenBank/DDBJ whole genome shotgun (WGS) entry which is preliminary data.</text>
</comment>
<dbReference type="STRING" id="1890364.A0A2P6MWL8"/>
<sequence length="310" mass="35295">MSQQKTSVKNKRSEKSAEEPSKKRVKYSDDEDEAPTKEKPKVAPMKKASIPTKVKAVVEQGVSSNWQKLQQQMKQASPAKKGKPHKKGEQKDVARKLLEDNLKKKVEQRAAAVEEEKKKKKNTDNRPTKKMGVAYRSQGEGKERIITEVAIVNSFGNLVYHNQVDPPAGSRLAGNKNNFGAVQKEFSTITRDKIMIGYKLEDLMKSFFMTHPKKFQRDLVRYYLFKEEDKTSFPLERIIKEQTTMDIKPDDLEQEAHACLSVYNKHKKEWEAATFKKAIEASKMNNEEVNAAVVKSLADEAASSDDDDDE</sequence>
<feature type="compositionally biased region" description="Basic and acidic residues" evidence="1">
    <location>
        <begin position="11"/>
        <end position="41"/>
    </location>
</feature>
<gene>
    <name evidence="2" type="ORF">PROFUN_12900</name>
</gene>